<dbReference type="InterPro" id="IPR036034">
    <property type="entry name" value="PDZ_sf"/>
</dbReference>
<dbReference type="Pfam" id="PF05299">
    <property type="entry name" value="Peptidase_M61"/>
    <property type="match status" value="1"/>
</dbReference>
<protein>
    <recommendedName>
        <fullName evidence="4">Peptidase M61 catalytic domain-containing protein</fullName>
    </recommendedName>
</protein>
<organism evidence="3">
    <name type="scientific">marine sediment metagenome</name>
    <dbReference type="NCBI Taxonomy" id="412755"/>
    <lineage>
        <taxon>unclassified sequences</taxon>
        <taxon>metagenomes</taxon>
        <taxon>ecological metagenomes</taxon>
    </lineage>
</organism>
<dbReference type="EMBL" id="LAZR01000011">
    <property type="protein sequence ID" value="KKO07725.1"/>
    <property type="molecule type" value="Genomic_DNA"/>
</dbReference>
<dbReference type="Gene3D" id="2.60.40.3650">
    <property type="match status" value="1"/>
</dbReference>
<gene>
    <name evidence="3" type="ORF">LCGC14_0050640</name>
</gene>
<dbReference type="SUPFAM" id="SSF55486">
    <property type="entry name" value="Metalloproteases ('zincins'), catalytic domain"/>
    <property type="match status" value="1"/>
</dbReference>
<proteinExistence type="predicted"/>
<accession>A0A0F9VUH7</accession>
<evidence type="ECO:0008006" key="4">
    <source>
        <dbReference type="Google" id="ProtNLM"/>
    </source>
</evidence>
<feature type="domain" description="Peptidase M61 catalytic" evidence="1">
    <location>
        <begin position="347"/>
        <end position="454"/>
    </location>
</feature>
<name>A0A0F9VUH7_9ZZZZ</name>
<evidence type="ECO:0000259" key="2">
    <source>
        <dbReference type="Pfam" id="PF17899"/>
    </source>
</evidence>
<dbReference type="InterPro" id="IPR007963">
    <property type="entry name" value="Peptidase_M61_catalytic"/>
</dbReference>
<dbReference type="InterPro" id="IPR040756">
    <property type="entry name" value="Peptidase_M61_N"/>
</dbReference>
<dbReference type="Pfam" id="PF17899">
    <property type="entry name" value="Peptidase_M61_N"/>
    <property type="match status" value="1"/>
</dbReference>
<sequence length="660" mass="74925">MDVFYILFMQYIISYDRMNTYSISLVTFILKIHIYSFMKKNVLVIAVVLILNACGAGKALVSVEKSTIVASIDLINIVEDKVRVDLNPGVFTTSTVIFRIPKTVPGTYSSDNYGKYIQDFKALDYKGAELKATKLDDNSWSITNGVNLDKVQYWVNDTYDTENEVEDAVFSPAGTNIAEGSNFMLNLHGFVGYFDGFKEVPYSILINKPADLIATTTLTDDPNSKLDPLWDGFISKRYFEVIDNPIMYAKPNSESFEINGITVTLSLFSPNNVYKAADLKERMVSMMGAQKKFLGEVDSTKEYNILLYLSDVNTPDAHGYGALEHHTSTVVVLPEAMDVGRLEQAMVDVVSHEFFHIVTPLSVHSKEIQYFDFNDPKMSQHLWMYEGTTEYFANLFQVQQNLISEDDFYGRMLGKINNAAFYDDNMSFTEMSKNILEQPYEPNYANVYEKGALINMCLDIILREKSNGEKSMLWLMKELSKKYGTDVPFVDDALFGEIVAMTYPEVDIFIKAHIIGDTPIDYDVYFEKVGLATNDVQESTGYFFDGQVPYMDVDVQNDSVVFIRENIELNSFFDDLKLQGGDIFRTINGQDINLETLRPIIGESFTWTPDTEISMTVERDGEIVAVKGVVGKPMKKVKKIVPLQDMEQKIIDLRNAWLKN</sequence>
<evidence type="ECO:0000259" key="1">
    <source>
        <dbReference type="Pfam" id="PF05299"/>
    </source>
</evidence>
<evidence type="ECO:0000313" key="3">
    <source>
        <dbReference type="EMBL" id="KKO07725.1"/>
    </source>
</evidence>
<dbReference type="AlphaFoldDB" id="A0A0F9VUH7"/>
<comment type="caution">
    <text evidence="3">The sequence shown here is derived from an EMBL/GenBank/DDBJ whole genome shotgun (WGS) entry which is preliminary data.</text>
</comment>
<dbReference type="Gene3D" id="1.10.390.10">
    <property type="entry name" value="Neutral Protease Domain 2"/>
    <property type="match status" value="1"/>
</dbReference>
<dbReference type="SUPFAM" id="SSF50156">
    <property type="entry name" value="PDZ domain-like"/>
    <property type="match status" value="1"/>
</dbReference>
<dbReference type="InterPro" id="IPR027268">
    <property type="entry name" value="Peptidase_M4/M1_CTD_sf"/>
</dbReference>
<reference evidence="3" key="1">
    <citation type="journal article" date="2015" name="Nature">
        <title>Complex archaea that bridge the gap between prokaryotes and eukaryotes.</title>
        <authorList>
            <person name="Spang A."/>
            <person name="Saw J.H."/>
            <person name="Jorgensen S.L."/>
            <person name="Zaremba-Niedzwiedzka K."/>
            <person name="Martijn J."/>
            <person name="Lind A.E."/>
            <person name="van Eijk R."/>
            <person name="Schleper C."/>
            <person name="Guy L."/>
            <person name="Ettema T.J."/>
        </authorList>
    </citation>
    <scope>NUCLEOTIDE SEQUENCE</scope>
</reference>
<feature type="domain" description="Peptidase M61 N-terminal" evidence="2">
    <location>
        <begin position="71"/>
        <end position="250"/>
    </location>
</feature>